<dbReference type="FunFam" id="3.40.50.720:FF:000084">
    <property type="entry name" value="Short-chain dehydrogenase reductase"/>
    <property type="match status" value="1"/>
</dbReference>
<proteinExistence type="inferred from homology"/>
<dbReference type="RefSeq" id="WP_176006500.1">
    <property type="nucleotide sequence ID" value="NZ_JABWMI010000014.1"/>
</dbReference>
<dbReference type="Proteomes" id="UP000535020">
    <property type="component" value="Unassembled WGS sequence"/>
</dbReference>
<dbReference type="PANTHER" id="PTHR24321">
    <property type="entry name" value="DEHYDROGENASES, SHORT CHAIN"/>
    <property type="match status" value="1"/>
</dbReference>
<evidence type="ECO:0000256" key="1">
    <source>
        <dbReference type="ARBA" id="ARBA00006484"/>
    </source>
</evidence>
<protein>
    <submittedName>
        <fullName evidence="3">SDR family oxidoreductase</fullName>
    </submittedName>
</protein>
<keyword evidence="2" id="KW-0560">Oxidoreductase</keyword>
<dbReference type="EMBL" id="JACBJI010000005">
    <property type="protein sequence ID" value="NYA71687.1"/>
    <property type="molecule type" value="Genomic_DNA"/>
</dbReference>
<gene>
    <name evidence="3" type="ORF">HZF10_12200</name>
</gene>
<dbReference type="PROSITE" id="PS00061">
    <property type="entry name" value="ADH_SHORT"/>
    <property type="match status" value="1"/>
</dbReference>
<dbReference type="Gene3D" id="3.40.50.720">
    <property type="entry name" value="NAD(P)-binding Rossmann-like Domain"/>
    <property type="match status" value="1"/>
</dbReference>
<dbReference type="NCBIfam" id="NF005559">
    <property type="entry name" value="PRK07231.1"/>
    <property type="match status" value="1"/>
</dbReference>
<comment type="similarity">
    <text evidence="1">Belongs to the short-chain dehydrogenases/reductases (SDR) family.</text>
</comment>
<dbReference type="InterPro" id="IPR036291">
    <property type="entry name" value="NAD(P)-bd_dom_sf"/>
</dbReference>
<name>A0A7Y9C7U2_9FLAO</name>
<dbReference type="InterPro" id="IPR020904">
    <property type="entry name" value="Sc_DH/Rdtase_CS"/>
</dbReference>
<dbReference type="PANTHER" id="PTHR24321:SF15">
    <property type="entry name" value="OXIDOREDUCTASE UCPA"/>
    <property type="match status" value="1"/>
</dbReference>
<accession>A0A7Y9C7U2</accession>
<dbReference type="SUPFAM" id="SSF51735">
    <property type="entry name" value="NAD(P)-binding Rossmann-fold domains"/>
    <property type="match status" value="1"/>
</dbReference>
<dbReference type="Pfam" id="PF13561">
    <property type="entry name" value="adh_short_C2"/>
    <property type="match status" value="1"/>
</dbReference>
<sequence>MELLKNKIAIVTGANQGIGLAIVNKFVEQGAFVYALDIKDDAAYGQNVSFIKADVSKEDDWKAAVKQVLEEKGRLDILVNNAGVIDYTPIHELELERWNRLIAIDQTGVFLGMKHSIPQMLNQAYGSIINVSSIWGTVGAADVAAYNAAKGAVAVLTKNAALTYATKGIRVNSVHPGFITTPLTDSQDAQLNQWVIDSTPMKRAGKPEEIANGVLFLASDEASYVTGSELVIDGGYTAQ</sequence>
<organism evidence="3 4">
    <name type="scientific">Flavobacterium agri</name>
    <dbReference type="NCBI Taxonomy" id="2743471"/>
    <lineage>
        <taxon>Bacteria</taxon>
        <taxon>Pseudomonadati</taxon>
        <taxon>Bacteroidota</taxon>
        <taxon>Flavobacteriia</taxon>
        <taxon>Flavobacteriales</taxon>
        <taxon>Flavobacteriaceae</taxon>
        <taxon>Flavobacterium</taxon>
    </lineage>
</organism>
<dbReference type="GO" id="GO:0016491">
    <property type="term" value="F:oxidoreductase activity"/>
    <property type="evidence" value="ECO:0007669"/>
    <property type="project" value="UniProtKB-KW"/>
</dbReference>
<evidence type="ECO:0000313" key="4">
    <source>
        <dbReference type="Proteomes" id="UP000535020"/>
    </source>
</evidence>
<dbReference type="PRINTS" id="PR00080">
    <property type="entry name" value="SDRFAMILY"/>
</dbReference>
<evidence type="ECO:0000313" key="3">
    <source>
        <dbReference type="EMBL" id="NYA71687.1"/>
    </source>
</evidence>
<reference evidence="3 4" key="1">
    <citation type="submission" date="2020-07" db="EMBL/GenBank/DDBJ databases">
        <authorList>
            <person name="Sun Q."/>
        </authorList>
    </citation>
    <scope>NUCLEOTIDE SEQUENCE [LARGE SCALE GENOMIC DNA]</scope>
    <source>
        <strain evidence="3 4">MAH-1</strain>
    </source>
</reference>
<keyword evidence="4" id="KW-1185">Reference proteome</keyword>
<comment type="caution">
    <text evidence="3">The sequence shown here is derived from an EMBL/GenBank/DDBJ whole genome shotgun (WGS) entry which is preliminary data.</text>
</comment>
<dbReference type="InterPro" id="IPR002347">
    <property type="entry name" value="SDR_fam"/>
</dbReference>
<evidence type="ECO:0000256" key="2">
    <source>
        <dbReference type="ARBA" id="ARBA00023002"/>
    </source>
</evidence>
<dbReference type="AlphaFoldDB" id="A0A7Y9C7U2"/>
<dbReference type="PRINTS" id="PR00081">
    <property type="entry name" value="GDHRDH"/>
</dbReference>